<comment type="similarity">
    <text evidence="2">Belongs to the tetraspanin (TM4SF) family.</text>
</comment>
<feature type="transmembrane region" description="Helical" evidence="6">
    <location>
        <begin position="77"/>
        <end position="96"/>
    </location>
</feature>
<accession>A0A8B9C8G4</accession>
<sequence length="175" mass="18729">ASPWRRAGTVAVGVTPNPRTAWIFLTVSKHHRRTGHYCCGRSTATSSCISCTRCKTTSRKASVEHIARHKQAAEAELGGCGILGVGIWLAVTQGNFATLSSSFPSLSAANLLIVTGTFVMIIGFVGCIGAIKENKCLLLSVSIKPLCFCSDCCLKTPVLFQGMLQRPVFQQKLPT</sequence>
<evidence type="ECO:0000256" key="4">
    <source>
        <dbReference type="ARBA" id="ARBA00022989"/>
    </source>
</evidence>
<dbReference type="PROSITE" id="PS00421">
    <property type="entry name" value="TM4_1"/>
    <property type="match status" value="1"/>
</dbReference>
<reference evidence="7" key="1">
    <citation type="submission" date="2025-08" db="UniProtKB">
        <authorList>
            <consortium name="Ensembl"/>
        </authorList>
    </citation>
    <scope>IDENTIFICATION</scope>
</reference>
<evidence type="ECO:0000256" key="2">
    <source>
        <dbReference type="ARBA" id="ARBA00006840"/>
    </source>
</evidence>
<protein>
    <submittedName>
        <fullName evidence="7">Tetraspanin 4</fullName>
    </submittedName>
</protein>
<dbReference type="AlphaFoldDB" id="A0A8B9C8G4"/>
<dbReference type="InterPro" id="IPR018499">
    <property type="entry name" value="Tetraspanin/Peripherin"/>
</dbReference>
<evidence type="ECO:0000256" key="1">
    <source>
        <dbReference type="ARBA" id="ARBA00004141"/>
    </source>
</evidence>
<organism evidence="7 8">
    <name type="scientific">Anser brachyrhynchus</name>
    <name type="common">Pink-footed goose</name>
    <dbReference type="NCBI Taxonomy" id="132585"/>
    <lineage>
        <taxon>Eukaryota</taxon>
        <taxon>Metazoa</taxon>
        <taxon>Chordata</taxon>
        <taxon>Craniata</taxon>
        <taxon>Vertebrata</taxon>
        <taxon>Euteleostomi</taxon>
        <taxon>Archelosauria</taxon>
        <taxon>Archosauria</taxon>
        <taxon>Dinosauria</taxon>
        <taxon>Saurischia</taxon>
        <taxon>Theropoda</taxon>
        <taxon>Coelurosauria</taxon>
        <taxon>Aves</taxon>
        <taxon>Neognathae</taxon>
        <taxon>Galloanserae</taxon>
        <taxon>Anseriformes</taxon>
        <taxon>Anatidae</taxon>
        <taxon>Anserinae</taxon>
        <taxon>Anser</taxon>
    </lineage>
</organism>
<proteinExistence type="inferred from homology"/>
<evidence type="ECO:0000313" key="8">
    <source>
        <dbReference type="Proteomes" id="UP000694426"/>
    </source>
</evidence>
<feature type="transmembrane region" description="Helical" evidence="6">
    <location>
        <begin position="108"/>
        <end position="131"/>
    </location>
</feature>
<evidence type="ECO:0000256" key="6">
    <source>
        <dbReference type="SAM" id="Phobius"/>
    </source>
</evidence>
<dbReference type="Proteomes" id="UP000694426">
    <property type="component" value="Unplaced"/>
</dbReference>
<keyword evidence="5 6" id="KW-0472">Membrane</keyword>
<keyword evidence="4 6" id="KW-1133">Transmembrane helix</keyword>
<gene>
    <name evidence="7" type="primary">TSPAN4</name>
</gene>
<dbReference type="PRINTS" id="PR00259">
    <property type="entry name" value="TMFOUR"/>
</dbReference>
<dbReference type="Pfam" id="PF00335">
    <property type="entry name" value="Tetraspanin"/>
    <property type="match status" value="1"/>
</dbReference>
<dbReference type="GO" id="GO:0016020">
    <property type="term" value="C:membrane"/>
    <property type="evidence" value="ECO:0007669"/>
    <property type="project" value="UniProtKB-SubCell"/>
</dbReference>
<name>A0A8B9C8G4_9AVES</name>
<dbReference type="InterPro" id="IPR018503">
    <property type="entry name" value="Tetraspanin_CS"/>
</dbReference>
<keyword evidence="3 6" id="KW-0812">Transmembrane</keyword>
<evidence type="ECO:0000256" key="3">
    <source>
        <dbReference type="ARBA" id="ARBA00022692"/>
    </source>
</evidence>
<comment type="subcellular location">
    <subcellularLocation>
        <location evidence="1">Membrane</location>
        <topology evidence="1">Multi-pass membrane protein</topology>
    </subcellularLocation>
</comment>
<dbReference type="GeneTree" id="ENSGT00940000160434"/>
<evidence type="ECO:0000256" key="5">
    <source>
        <dbReference type="ARBA" id="ARBA00023136"/>
    </source>
</evidence>
<reference evidence="7" key="2">
    <citation type="submission" date="2025-09" db="UniProtKB">
        <authorList>
            <consortium name="Ensembl"/>
        </authorList>
    </citation>
    <scope>IDENTIFICATION</scope>
</reference>
<evidence type="ECO:0000313" key="7">
    <source>
        <dbReference type="Ensembl" id="ENSABRP00000016181.1"/>
    </source>
</evidence>
<keyword evidence="8" id="KW-1185">Reference proteome</keyword>
<dbReference type="Ensembl" id="ENSABRT00000023051.1">
    <property type="protein sequence ID" value="ENSABRP00000016181.1"/>
    <property type="gene ID" value="ENSABRG00000014198.1"/>
</dbReference>